<keyword evidence="1" id="KW-0732">Signal</keyword>
<evidence type="ECO:0000313" key="3">
    <source>
        <dbReference type="Proteomes" id="UP000343317"/>
    </source>
</evidence>
<evidence type="ECO:0000313" key="2">
    <source>
        <dbReference type="EMBL" id="VVD74510.1"/>
    </source>
</evidence>
<feature type="chain" id="PRO_5022853863" description="Lipoprotein" evidence="1">
    <location>
        <begin position="18"/>
        <end position="82"/>
    </location>
</feature>
<sequence>MRLVALAALLALLSACTDSDTARRALVGAGYTDVHIDGYSFYGCGDNDDYSTAFTARGPTGVLVSGAVCSSFLTKAATIRLN</sequence>
<dbReference type="RefSeq" id="WP_150619308.1">
    <property type="nucleotide sequence ID" value="NZ_CABPSM010000002.1"/>
</dbReference>
<evidence type="ECO:0000256" key="1">
    <source>
        <dbReference type="SAM" id="SignalP"/>
    </source>
</evidence>
<reference evidence="2 3" key="1">
    <citation type="submission" date="2019-08" db="EMBL/GenBank/DDBJ databases">
        <authorList>
            <person name="Peeters C."/>
        </authorList>
    </citation>
    <scope>NUCLEOTIDE SEQUENCE [LARGE SCALE GENOMIC DNA]</scope>
    <source>
        <strain evidence="2 3">LMG 31112</strain>
    </source>
</reference>
<organism evidence="2 3">
    <name type="scientific">Pandoraea horticolens</name>
    <dbReference type="NCBI Taxonomy" id="2508298"/>
    <lineage>
        <taxon>Bacteria</taxon>
        <taxon>Pseudomonadati</taxon>
        <taxon>Pseudomonadota</taxon>
        <taxon>Betaproteobacteria</taxon>
        <taxon>Burkholderiales</taxon>
        <taxon>Burkholderiaceae</taxon>
        <taxon>Pandoraea</taxon>
    </lineage>
</organism>
<dbReference type="PROSITE" id="PS51257">
    <property type="entry name" value="PROKAR_LIPOPROTEIN"/>
    <property type="match status" value="1"/>
</dbReference>
<name>A0A5E4SFT8_9BURK</name>
<dbReference type="EMBL" id="CABPSM010000002">
    <property type="protein sequence ID" value="VVD74510.1"/>
    <property type="molecule type" value="Genomic_DNA"/>
</dbReference>
<keyword evidence="3" id="KW-1185">Reference proteome</keyword>
<dbReference type="Proteomes" id="UP000343317">
    <property type="component" value="Unassembled WGS sequence"/>
</dbReference>
<feature type="signal peptide" evidence="1">
    <location>
        <begin position="1"/>
        <end position="17"/>
    </location>
</feature>
<gene>
    <name evidence="2" type="ORF">PHO31112_00763</name>
</gene>
<dbReference type="AlphaFoldDB" id="A0A5E4SFT8"/>
<protein>
    <recommendedName>
        <fullName evidence="4">Lipoprotein</fullName>
    </recommendedName>
</protein>
<evidence type="ECO:0008006" key="4">
    <source>
        <dbReference type="Google" id="ProtNLM"/>
    </source>
</evidence>
<proteinExistence type="predicted"/>
<accession>A0A5E4SFT8</accession>